<reference evidence="1" key="1">
    <citation type="submission" date="2019-04" db="EMBL/GenBank/DDBJ databases">
        <title>Microbes associate with the intestines of laboratory mice.</title>
        <authorList>
            <person name="Navarre W."/>
            <person name="Wong E."/>
            <person name="Huang K."/>
            <person name="Tropini C."/>
            <person name="Ng K."/>
            <person name="Yu B."/>
        </authorList>
    </citation>
    <scope>NUCLEOTIDE SEQUENCE</scope>
    <source>
        <strain evidence="1">NM04_E33</strain>
    </source>
</reference>
<dbReference type="Proteomes" id="UP000306319">
    <property type="component" value="Unassembled WGS sequence"/>
</dbReference>
<proteinExistence type="predicted"/>
<evidence type="ECO:0000313" key="1">
    <source>
        <dbReference type="EMBL" id="TGY78818.1"/>
    </source>
</evidence>
<dbReference type="EMBL" id="SRYB01000010">
    <property type="protein sequence ID" value="TGY78818.1"/>
    <property type="molecule type" value="Genomic_DNA"/>
</dbReference>
<accession>A0AC61RFB9</accession>
<name>A0AC61RFB9_9BACT</name>
<organism evidence="1 2">
    <name type="scientific">Lepagella muris</name>
    <dbReference type="NCBI Taxonomy" id="3032870"/>
    <lineage>
        <taxon>Bacteria</taxon>
        <taxon>Pseudomonadati</taxon>
        <taxon>Bacteroidota</taxon>
        <taxon>Bacteroidia</taxon>
        <taxon>Bacteroidales</taxon>
        <taxon>Muribaculaceae</taxon>
        <taxon>Lepagella</taxon>
    </lineage>
</organism>
<comment type="caution">
    <text evidence="1">The sequence shown here is derived from an EMBL/GenBank/DDBJ whole genome shotgun (WGS) entry which is preliminary data.</text>
</comment>
<gene>
    <name evidence="1" type="ORF">E5331_08415</name>
</gene>
<evidence type="ECO:0000313" key="2">
    <source>
        <dbReference type="Proteomes" id="UP000306319"/>
    </source>
</evidence>
<sequence length="583" mass="64634">MRFLKYIFSILLLVIALPIITSCSAVTDHPDPCPAENDITLSFTMHTTARMSDGSRADGAGHEEVDSEYEEFEDAVNVNDFIFFIFVGEGDDATLLVKNKDIASSTDPTTMITGAPGSYTITTKIEKQHLETVLGHPARPTSDDEVKFRFLIFANCYSPKDDENTVGGGRFTNYDGLNIGVTTYKEVMDEAIQWGFNMDEIYNDNEGDSQVSGLYKGYIPMFGTNNFTTTERALYASRPDDRIYLGEIDLLRALAKIRVIDNIPDADKDADGYPKINNVVIESSQSHARQLPYDALSYINGNQVHTPNIFSDIVPGTDNVYRYKLGVIEGKAIPEVGNKTVRIGYIPEQRIAHVNGNVNEGMPQFVIAVDTKRNSDGSVEQEVYRIPMTGYKDDYIFEFGNNILRNHIYTLSVNRVKVGVPADITLSVVDWVQQSLTLDYTENVNISDRISWQSGTYENDNTETGELVLLPWHDNNVVEAICTFGISTPIGATWTASLPVIEGTPDAFKFVDESGNLVSTISGTVDGKTLSKLRIVSTDPSPRDTSKARLVVTVSLANGKYMEARICDAGKSYKNYTIVQNMQ</sequence>
<protein>
    <submittedName>
        <fullName evidence="1">Uncharacterized protein</fullName>
    </submittedName>
</protein>
<keyword evidence="2" id="KW-1185">Reference proteome</keyword>